<dbReference type="PANTHER" id="PTHR11748:SF114">
    <property type="entry name" value="ARYL-ALCOHOL OXIDASE VANILLYL-ALCOHOL OXIDASE (AFU_ORTHOLOGUE AFUA_3G09500)-RELATED"/>
    <property type="match status" value="1"/>
</dbReference>
<dbReference type="Gene3D" id="3.40.462.10">
    <property type="entry name" value="FAD-linked oxidases, C-terminal domain"/>
    <property type="match status" value="1"/>
</dbReference>
<evidence type="ECO:0000256" key="3">
    <source>
        <dbReference type="ARBA" id="ARBA00023002"/>
    </source>
</evidence>
<dbReference type="SUPFAM" id="SSF55103">
    <property type="entry name" value="FAD-linked oxidases, C-terminal domain"/>
    <property type="match status" value="1"/>
</dbReference>
<sequence>MDIEQAVHFWRDILTPENVITQQSILEEKATATYLTDKKISTVLRPRNAQEIQKCLQIANKYKIPIYPVSTGKNWGYGSKVPTENNCALMELTKMSKIIDFNEELGYVTIEPGVTQKQLYEFLQEKKSNLWLDCNASSVESSLIGNTMERGFGHTPYGDHFAHVCGLEAVLPTGEIIHTGFGKFGNATAAPVYRWGLGPYLDGLFTQSNLGIVTQMTFWLMPAPEHFEAFFFSVQRDDQLADLIDALRPLRLDGTIKSAVHIGNSYKVLCALRQYPWEESKGVTPLPDEVLNQFAKDWDFGAWNGSGGIYGTKKQVAEAKRLINNALKGKVRRIQFLDDRTIKLADGIAKPFQKITGSHLPELLDLMHPVYGLMKGVPTSTQLASTYWRKKTPIPQNPDPDRDGCGLIWCAPVAPLLGSHGAKINQIVRETLLKFGFEPQQSITLLTERVLDCVITIGYDRDIQGEDQRALECYEELMDKLTTNGYYPYRLGIHSMKTMNKGEDSYNQLLKQLKSTLDPNNILSPGRYSPE</sequence>
<accession>A0ABR9V492</accession>
<dbReference type="SUPFAM" id="SSF56176">
    <property type="entry name" value="FAD-binding/transporter-associated domain-like"/>
    <property type="match status" value="1"/>
</dbReference>
<dbReference type="Pfam" id="PF01565">
    <property type="entry name" value="FAD_binding_4"/>
    <property type="match status" value="1"/>
</dbReference>
<dbReference type="Proteomes" id="UP000654604">
    <property type="component" value="Unassembled WGS sequence"/>
</dbReference>
<evidence type="ECO:0000259" key="4">
    <source>
        <dbReference type="PROSITE" id="PS51387"/>
    </source>
</evidence>
<dbReference type="InterPro" id="IPR016169">
    <property type="entry name" value="FAD-bd_PCMH_sub2"/>
</dbReference>
<gene>
    <name evidence="5" type="ORF">IQ215_08415</name>
</gene>
<evidence type="ECO:0000256" key="1">
    <source>
        <dbReference type="ARBA" id="ARBA00022630"/>
    </source>
</evidence>
<dbReference type="PANTHER" id="PTHR11748">
    <property type="entry name" value="D-LACTATE DEHYDROGENASE"/>
    <property type="match status" value="1"/>
</dbReference>
<dbReference type="Gene3D" id="3.30.43.10">
    <property type="entry name" value="Uridine Diphospho-n-acetylenolpyruvylglucosamine Reductase, domain 2"/>
    <property type="match status" value="1"/>
</dbReference>
<evidence type="ECO:0000256" key="2">
    <source>
        <dbReference type="ARBA" id="ARBA00022827"/>
    </source>
</evidence>
<feature type="domain" description="FAD-binding PCMH-type" evidence="4">
    <location>
        <begin position="36"/>
        <end position="223"/>
    </location>
</feature>
<name>A0ABR9V492_9CHRO</name>
<keyword evidence="1" id="KW-0285">Flavoprotein</keyword>
<dbReference type="PROSITE" id="PS51387">
    <property type="entry name" value="FAD_PCMH"/>
    <property type="match status" value="1"/>
</dbReference>
<dbReference type="InterPro" id="IPR016164">
    <property type="entry name" value="FAD-linked_Oxase-like_C"/>
</dbReference>
<keyword evidence="3" id="KW-0560">Oxidoreductase</keyword>
<protein>
    <submittedName>
        <fullName evidence="5">FAD-binding protein</fullName>
    </submittedName>
</protein>
<comment type="caution">
    <text evidence="5">The sequence shown here is derived from an EMBL/GenBank/DDBJ whole genome shotgun (WGS) entry which is preliminary data.</text>
</comment>
<keyword evidence="6" id="KW-1185">Reference proteome</keyword>
<dbReference type="InterPro" id="IPR016167">
    <property type="entry name" value="FAD-bd_PCMH_sub1"/>
</dbReference>
<dbReference type="InterPro" id="IPR016171">
    <property type="entry name" value="Vanillyl_alc_oxidase_C-sub2"/>
</dbReference>
<organism evidence="5 6">
    <name type="scientific">Cyanobacterium stanieri LEGE 03274</name>
    <dbReference type="NCBI Taxonomy" id="1828756"/>
    <lineage>
        <taxon>Bacteria</taxon>
        <taxon>Bacillati</taxon>
        <taxon>Cyanobacteriota</taxon>
        <taxon>Cyanophyceae</taxon>
        <taxon>Oscillatoriophycideae</taxon>
        <taxon>Chroococcales</taxon>
        <taxon>Geminocystaceae</taxon>
        <taxon>Cyanobacterium</taxon>
    </lineage>
</organism>
<dbReference type="InterPro" id="IPR016170">
    <property type="entry name" value="Cytok_DH_C_sf"/>
</dbReference>
<evidence type="ECO:0000313" key="6">
    <source>
        <dbReference type="Proteomes" id="UP000654604"/>
    </source>
</evidence>
<proteinExistence type="predicted"/>
<dbReference type="InterPro" id="IPR006094">
    <property type="entry name" value="Oxid_FAD_bind_N"/>
</dbReference>
<dbReference type="InterPro" id="IPR016166">
    <property type="entry name" value="FAD-bd_PCMH"/>
</dbReference>
<dbReference type="Gene3D" id="1.10.45.10">
    <property type="entry name" value="Vanillyl-alcohol Oxidase, Chain A, domain 4"/>
    <property type="match status" value="1"/>
</dbReference>
<dbReference type="EMBL" id="JADEWC010000016">
    <property type="protein sequence ID" value="MBE9222720.1"/>
    <property type="molecule type" value="Genomic_DNA"/>
</dbReference>
<dbReference type="InterPro" id="IPR036318">
    <property type="entry name" value="FAD-bd_PCMH-like_sf"/>
</dbReference>
<keyword evidence="2" id="KW-0274">FAD</keyword>
<dbReference type="Gene3D" id="3.30.465.10">
    <property type="match status" value="1"/>
</dbReference>
<evidence type="ECO:0000313" key="5">
    <source>
        <dbReference type="EMBL" id="MBE9222720.1"/>
    </source>
</evidence>
<reference evidence="5 6" key="1">
    <citation type="submission" date="2020-10" db="EMBL/GenBank/DDBJ databases">
        <authorList>
            <person name="Castelo-Branco R."/>
            <person name="Eusebio N."/>
            <person name="Adriana R."/>
            <person name="Vieira A."/>
            <person name="Brugerolle De Fraissinette N."/>
            <person name="Rezende De Castro R."/>
            <person name="Schneider M.P."/>
            <person name="Vasconcelos V."/>
            <person name="Leao P.N."/>
        </authorList>
    </citation>
    <scope>NUCLEOTIDE SEQUENCE [LARGE SCALE GENOMIC DNA]</scope>
    <source>
        <strain evidence="5 6">LEGE 03274</strain>
    </source>
</reference>
<dbReference type="RefSeq" id="WP_193800875.1">
    <property type="nucleotide sequence ID" value="NZ_JADEWC010000016.1"/>
</dbReference>